<protein>
    <recommendedName>
        <fullName evidence="3">Transmembrane protein</fullName>
    </recommendedName>
</protein>
<evidence type="ECO:0000256" key="1">
    <source>
        <dbReference type="SAM" id="Phobius"/>
    </source>
</evidence>
<feature type="transmembrane region" description="Helical" evidence="1">
    <location>
        <begin position="242"/>
        <end position="260"/>
    </location>
</feature>
<name>A0A7S3ARU4_9EUKA</name>
<keyword evidence="1" id="KW-0812">Transmembrane</keyword>
<proteinExistence type="predicted"/>
<keyword evidence="1" id="KW-0472">Membrane</keyword>
<sequence>MEQPDNKNMNPLQQAVLRMFSNTSVSAGRVWPNCVLDKANETAISQPRAAGSLPCTAVLPPSSPPLSPPWMGTRALETRACRVSRADMDEQQLLIRMSFGDIGRDAKDINFPLRPECERAVATFLTSSKLHVALAALAAACPFLAGAYMAPWACAALVVGSLLVVGHLAFGGRLTARLGATLLVAGYGLNLVYVWAVVDAMQLNERMDAIKSKPLVIFAGVISFGVWLGAQPSDYLSPKLKLRAAAILTALAAARSIIVWVRTGRYIADIALCAGQFNIGVLVAMYMEFRKREREHTHDVMLRSQDRTRLARI</sequence>
<keyword evidence="1" id="KW-1133">Transmembrane helix</keyword>
<dbReference type="EMBL" id="HBHX01024799">
    <property type="protein sequence ID" value="CAE0113137.1"/>
    <property type="molecule type" value="Transcribed_RNA"/>
</dbReference>
<evidence type="ECO:0000313" key="2">
    <source>
        <dbReference type="EMBL" id="CAE0113137.1"/>
    </source>
</evidence>
<dbReference type="AlphaFoldDB" id="A0A7S3ARU4"/>
<evidence type="ECO:0008006" key="3">
    <source>
        <dbReference type="Google" id="ProtNLM"/>
    </source>
</evidence>
<organism evidence="2">
    <name type="scientific">Haptolina ericina</name>
    <dbReference type="NCBI Taxonomy" id="156174"/>
    <lineage>
        <taxon>Eukaryota</taxon>
        <taxon>Haptista</taxon>
        <taxon>Haptophyta</taxon>
        <taxon>Prymnesiophyceae</taxon>
        <taxon>Prymnesiales</taxon>
        <taxon>Prymnesiaceae</taxon>
        <taxon>Haptolina</taxon>
    </lineage>
</organism>
<reference evidence="2" key="1">
    <citation type="submission" date="2021-01" db="EMBL/GenBank/DDBJ databases">
        <authorList>
            <person name="Corre E."/>
            <person name="Pelletier E."/>
            <person name="Niang G."/>
            <person name="Scheremetjew M."/>
            <person name="Finn R."/>
            <person name="Kale V."/>
            <person name="Holt S."/>
            <person name="Cochrane G."/>
            <person name="Meng A."/>
            <person name="Brown T."/>
            <person name="Cohen L."/>
        </authorList>
    </citation>
    <scope>NUCLEOTIDE SEQUENCE</scope>
    <source>
        <strain evidence="2">CCMP281</strain>
    </source>
</reference>
<feature type="transmembrane region" description="Helical" evidence="1">
    <location>
        <begin position="178"/>
        <end position="198"/>
    </location>
</feature>
<gene>
    <name evidence="2" type="ORF">HERI1096_LOCUS13797</name>
</gene>
<accession>A0A7S3ARU4</accession>
<feature type="transmembrane region" description="Helical" evidence="1">
    <location>
        <begin position="210"/>
        <end position="230"/>
    </location>
</feature>